<dbReference type="PANTHER" id="PTHR43174:SF1">
    <property type="entry name" value="UDP-N-ACETYLGLUCOSAMINE 2-EPIMERASE"/>
    <property type="match status" value="1"/>
</dbReference>
<dbReference type="InterPro" id="IPR003331">
    <property type="entry name" value="UDP_GlcNAc_Epimerase_2_dom"/>
</dbReference>
<dbReference type="AlphaFoldDB" id="A0A4R3MJ50"/>
<reference evidence="3 4" key="1">
    <citation type="submission" date="2019-03" db="EMBL/GenBank/DDBJ databases">
        <title>Genomic Encyclopedia of Type Strains, Phase IV (KMG-IV): sequencing the most valuable type-strain genomes for metagenomic binning, comparative biology and taxonomic classification.</title>
        <authorList>
            <person name="Goeker M."/>
        </authorList>
    </citation>
    <scope>NUCLEOTIDE SEQUENCE [LARGE SCALE GENOMIC DNA]</scope>
    <source>
        <strain evidence="3 4">DSM 19345</strain>
    </source>
</reference>
<sequence>MKVMTILGTRPEIIRLSRVIPALDAACDHVLVHTGQSHDPDLSDVFFEELGLRPPDHYLAVAAATLGVQLGNILAGAERVLSAEKPDALLVLGDTNSALAAIMAKRLRVPIYHMEAGNRCFDWNVPEETNRRMIDHIADFNLVYTEHARRNLLAEGFPARRIALTGSPMREVLSHYAERIAGAGILARLGLDPGRYIVASVHREETVDHPANLAAIVRTLRALSERFGLPVLVSTHPRTRRRIEAAEALDTGESVRFHPPFGLFDYVHLQRHAFCTVSDSGTLAEEAAILGFPAVSIRNASERPEGVEAGAVVLAGIEAGAVGDAVAWQAARFRSGHRSRCPDDYQIEDTSARVVSLILGTAGLVHRWVGIDPRDG</sequence>
<comment type="similarity">
    <text evidence="1">Belongs to the UDP-N-acetylglucosamine 2-epimerase family.</text>
</comment>
<name>A0A4R3MJ50_9HYPH</name>
<dbReference type="PANTHER" id="PTHR43174">
    <property type="entry name" value="UDP-N-ACETYLGLUCOSAMINE 2-EPIMERASE"/>
    <property type="match status" value="1"/>
</dbReference>
<dbReference type="NCBIfam" id="TIGR00236">
    <property type="entry name" value="wecB"/>
    <property type="match status" value="1"/>
</dbReference>
<organism evidence="3 4">
    <name type="scientific">Tepidamorphus gemmatus</name>
    <dbReference type="NCBI Taxonomy" id="747076"/>
    <lineage>
        <taxon>Bacteria</taxon>
        <taxon>Pseudomonadati</taxon>
        <taxon>Pseudomonadota</taxon>
        <taxon>Alphaproteobacteria</taxon>
        <taxon>Hyphomicrobiales</taxon>
        <taxon>Tepidamorphaceae</taxon>
        <taxon>Tepidamorphus</taxon>
    </lineage>
</organism>
<gene>
    <name evidence="3" type="ORF">EDC22_102247</name>
</gene>
<dbReference type="Proteomes" id="UP000295678">
    <property type="component" value="Unassembled WGS sequence"/>
</dbReference>
<evidence type="ECO:0000313" key="4">
    <source>
        <dbReference type="Proteomes" id="UP000295678"/>
    </source>
</evidence>
<proteinExistence type="inferred from homology"/>
<dbReference type="CDD" id="cd03786">
    <property type="entry name" value="GTB_UDP-GlcNAc_2-Epimerase"/>
    <property type="match status" value="1"/>
</dbReference>
<evidence type="ECO:0000256" key="1">
    <source>
        <dbReference type="RuleBase" id="RU003513"/>
    </source>
</evidence>
<keyword evidence="1" id="KW-0413">Isomerase</keyword>
<dbReference type="Pfam" id="PF02350">
    <property type="entry name" value="Epimerase_2"/>
    <property type="match status" value="1"/>
</dbReference>
<dbReference type="GO" id="GO:0016853">
    <property type="term" value="F:isomerase activity"/>
    <property type="evidence" value="ECO:0007669"/>
    <property type="project" value="UniProtKB-KW"/>
</dbReference>
<dbReference type="SUPFAM" id="SSF53756">
    <property type="entry name" value="UDP-Glycosyltransferase/glycogen phosphorylase"/>
    <property type="match status" value="1"/>
</dbReference>
<dbReference type="Gene3D" id="3.40.50.2000">
    <property type="entry name" value="Glycogen Phosphorylase B"/>
    <property type="match status" value="2"/>
</dbReference>
<feature type="domain" description="UDP-N-acetylglucosamine 2-epimerase" evidence="2">
    <location>
        <begin position="26"/>
        <end position="358"/>
    </location>
</feature>
<dbReference type="EMBL" id="SMAK01000002">
    <property type="protein sequence ID" value="TCT12562.1"/>
    <property type="molecule type" value="Genomic_DNA"/>
</dbReference>
<comment type="caution">
    <text evidence="3">The sequence shown here is derived from an EMBL/GenBank/DDBJ whole genome shotgun (WGS) entry which is preliminary data.</text>
</comment>
<dbReference type="OrthoDB" id="9803238at2"/>
<protein>
    <submittedName>
        <fullName evidence="3">UDP-N-acetylglucosamine 2-epimerase (Non-hydrolysing)</fullName>
    </submittedName>
</protein>
<keyword evidence="4" id="KW-1185">Reference proteome</keyword>
<evidence type="ECO:0000259" key="2">
    <source>
        <dbReference type="Pfam" id="PF02350"/>
    </source>
</evidence>
<dbReference type="RefSeq" id="WP_132805335.1">
    <property type="nucleotide sequence ID" value="NZ_SMAK01000002.1"/>
</dbReference>
<evidence type="ECO:0000313" key="3">
    <source>
        <dbReference type="EMBL" id="TCT12562.1"/>
    </source>
</evidence>
<dbReference type="InterPro" id="IPR029767">
    <property type="entry name" value="WecB-like"/>
</dbReference>
<accession>A0A4R3MJ50</accession>